<dbReference type="Proteomes" id="UP000266273">
    <property type="component" value="Unassembled WGS sequence"/>
</dbReference>
<comment type="caution">
    <text evidence="2">The sequence shown here is derived from an EMBL/GenBank/DDBJ whole genome shotgun (WGS) entry which is preliminary data.</text>
</comment>
<organism evidence="2 3">
    <name type="scientific">Dichotomicrobium thermohalophilum</name>
    <dbReference type="NCBI Taxonomy" id="933063"/>
    <lineage>
        <taxon>Bacteria</taxon>
        <taxon>Pseudomonadati</taxon>
        <taxon>Pseudomonadota</taxon>
        <taxon>Alphaproteobacteria</taxon>
        <taxon>Hyphomicrobiales</taxon>
        <taxon>Hyphomicrobiaceae</taxon>
        <taxon>Dichotomicrobium</taxon>
    </lineage>
</organism>
<protein>
    <recommendedName>
        <fullName evidence="4">Voltage-dependent anion channel</fullName>
    </recommendedName>
</protein>
<proteinExistence type="predicted"/>
<feature type="transmembrane region" description="Helical" evidence="1">
    <location>
        <begin position="212"/>
        <end position="240"/>
    </location>
</feature>
<accession>A0A397Q6I2</accession>
<keyword evidence="3" id="KW-1185">Reference proteome</keyword>
<feature type="transmembrane region" description="Helical" evidence="1">
    <location>
        <begin position="295"/>
        <end position="312"/>
    </location>
</feature>
<feature type="transmembrane region" description="Helical" evidence="1">
    <location>
        <begin position="65"/>
        <end position="86"/>
    </location>
</feature>
<evidence type="ECO:0000313" key="3">
    <source>
        <dbReference type="Proteomes" id="UP000266273"/>
    </source>
</evidence>
<feature type="transmembrane region" description="Helical" evidence="1">
    <location>
        <begin position="16"/>
        <end position="36"/>
    </location>
</feature>
<dbReference type="EMBL" id="QXDF01000001">
    <property type="protein sequence ID" value="RIA56658.1"/>
    <property type="molecule type" value="Genomic_DNA"/>
</dbReference>
<feature type="transmembrane region" description="Helical" evidence="1">
    <location>
        <begin position="332"/>
        <end position="349"/>
    </location>
</feature>
<dbReference type="OrthoDB" id="9156251at2"/>
<dbReference type="AlphaFoldDB" id="A0A397Q6I2"/>
<feature type="transmembrane region" description="Helical" evidence="1">
    <location>
        <begin position="113"/>
        <end position="138"/>
    </location>
</feature>
<dbReference type="RefSeq" id="WP_119061429.1">
    <property type="nucleotide sequence ID" value="NZ_QXDF01000001.1"/>
</dbReference>
<sequence length="404" mass="43608">MFPNTKVRMGESYSPLYFLAALGAGGLTVTFFMWLLHWVPHPGRPVPIFGDIVAAFTLGSLPMQVAIAVAWLGIAFFAIMHVRLLLWNISELLRFRTTAAYAALRNSNDETQLLAAPLTVAMSVNVAFILGLVFVPGLWSVVEYLFPLALVAFLAVGVWALAIMRDFWGRILATGGFDCSRNNSFGQLIPAFALSMVGVGLAAPAAMSTQAWIAGVSYIASSFFIVAALIVAAVKLVLGLRAMMENGANPQSAPSLWIIVPIMTVIGIALMRQDHALHAHFAAEGGAAELFSQQTWWLALQVAFALWGLVVLRRFNYFGRFVTGGERSPGAYALVCPGVALAVMVQFFVNKGLVGVGLVDKFGIAFWVVTFVALALQAVTIWLVVTLNRKHFARATEGRVAAAE</sequence>
<feature type="transmembrane region" description="Helical" evidence="1">
    <location>
        <begin position="144"/>
        <end position="164"/>
    </location>
</feature>
<gene>
    <name evidence="2" type="ORF">BXY53_1764</name>
</gene>
<dbReference type="InterPro" id="IPR059133">
    <property type="entry name" value="TsoY-like"/>
</dbReference>
<keyword evidence="1" id="KW-1133">Transmembrane helix</keyword>
<feature type="transmembrane region" description="Helical" evidence="1">
    <location>
        <begin position="364"/>
        <end position="385"/>
    </location>
</feature>
<reference evidence="2 3" key="1">
    <citation type="submission" date="2018-08" db="EMBL/GenBank/DDBJ databases">
        <title>Genomic Encyclopedia of Archaeal and Bacterial Type Strains, Phase II (KMG-II): from individual species to whole genera.</title>
        <authorList>
            <person name="Goeker M."/>
        </authorList>
    </citation>
    <scope>NUCLEOTIDE SEQUENCE [LARGE SCALE GENOMIC DNA]</scope>
    <source>
        <strain evidence="2 3">DSM 5002</strain>
    </source>
</reference>
<feature type="transmembrane region" description="Helical" evidence="1">
    <location>
        <begin position="252"/>
        <end position="271"/>
    </location>
</feature>
<name>A0A397Q6I2_9HYPH</name>
<keyword evidence="1" id="KW-0812">Transmembrane</keyword>
<keyword evidence="1" id="KW-0472">Membrane</keyword>
<dbReference type="NCBIfam" id="NF047644">
    <property type="entry name" value="TsoY_fam"/>
    <property type="match status" value="1"/>
</dbReference>
<evidence type="ECO:0000256" key="1">
    <source>
        <dbReference type="SAM" id="Phobius"/>
    </source>
</evidence>
<feature type="transmembrane region" description="Helical" evidence="1">
    <location>
        <begin position="185"/>
        <end position="206"/>
    </location>
</feature>
<evidence type="ECO:0008006" key="4">
    <source>
        <dbReference type="Google" id="ProtNLM"/>
    </source>
</evidence>
<evidence type="ECO:0000313" key="2">
    <source>
        <dbReference type="EMBL" id="RIA56658.1"/>
    </source>
</evidence>